<evidence type="ECO:0000256" key="2">
    <source>
        <dbReference type="SAM" id="Phobius"/>
    </source>
</evidence>
<sequence length="251" mass="25503">MSTPLTPERDEARRWAEKKLSEPEYRDADLSPLEKLGRAIERFFDGLIDSAAALDSPWTLLIIAAIVIGLVVLVIRRVRRGTSGGVDLAAFDPAQRAETINPQAFWDAAQTAAGKGDYTLAVQNGVRAIFARFVAAGLIDMTAASTASELAGAAAAACPPAAADAHAAGALFDAVTFGEAHASAADWQDLLTRAERISAATSHATAARAATGAADPTTASGAASVHASTASGPAPDHATTASGAGSREAGA</sequence>
<keyword evidence="2" id="KW-1133">Transmembrane helix</keyword>
<evidence type="ECO:0000259" key="3">
    <source>
        <dbReference type="Pfam" id="PF13559"/>
    </source>
</evidence>
<reference evidence="4 5" key="1">
    <citation type="submission" date="2020-08" db="EMBL/GenBank/DDBJ databases">
        <title>A Genomic Blueprint of the Chicken Gut Microbiome.</title>
        <authorList>
            <person name="Gilroy R."/>
            <person name="Ravi A."/>
            <person name="Getino M."/>
            <person name="Pursley I."/>
            <person name="Horton D.L."/>
            <person name="Alikhan N.-F."/>
            <person name="Baker D."/>
            <person name="Gharbi K."/>
            <person name="Hall N."/>
            <person name="Watson M."/>
            <person name="Adriaenssens E.M."/>
            <person name="Foster-Nyarko E."/>
            <person name="Jarju S."/>
            <person name="Secka A."/>
            <person name="Antonio M."/>
            <person name="Oren A."/>
            <person name="Chaudhuri R."/>
            <person name="La Ragione R.M."/>
            <person name="Hildebrand F."/>
            <person name="Pallen M.J."/>
        </authorList>
    </citation>
    <scope>NUCLEOTIDE SEQUENCE [LARGE SCALE GENOMIC DNA]</scope>
    <source>
        <strain evidence="4 5">Re57</strain>
    </source>
</reference>
<keyword evidence="2" id="KW-0472">Membrane</keyword>
<dbReference type="Proteomes" id="UP000651517">
    <property type="component" value="Unassembled WGS sequence"/>
</dbReference>
<dbReference type="EMBL" id="JACSPY010000009">
    <property type="protein sequence ID" value="MBD8021087.1"/>
    <property type="molecule type" value="Genomic_DNA"/>
</dbReference>
<organism evidence="4 5">
    <name type="scientific">Brevibacterium gallinarum</name>
    <dbReference type="NCBI Taxonomy" id="2762220"/>
    <lineage>
        <taxon>Bacteria</taxon>
        <taxon>Bacillati</taxon>
        <taxon>Actinomycetota</taxon>
        <taxon>Actinomycetes</taxon>
        <taxon>Micrococcales</taxon>
        <taxon>Brevibacteriaceae</taxon>
        <taxon>Brevibacterium</taxon>
    </lineage>
</organism>
<feature type="domain" description="Protein-glutamine gamma-glutamyltransferase-like C-terminal" evidence="3">
    <location>
        <begin position="128"/>
        <end position="193"/>
    </location>
</feature>
<gene>
    <name evidence="4" type="ORF">H9634_09880</name>
</gene>
<accession>A0ABR8WW48</accession>
<keyword evidence="2" id="KW-0812">Transmembrane</keyword>
<feature type="compositionally biased region" description="Low complexity" evidence="1">
    <location>
        <begin position="208"/>
        <end position="224"/>
    </location>
</feature>
<feature type="region of interest" description="Disordered" evidence="1">
    <location>
        <begin position="208"/>
        <end position="251"/>
    </location>
</feature>
<protein>
    <submittedName>
        <fullName evidence="4">DUF4129 domain-containing protein</fullName>
    </submittedName>
</protein>
<dbReference type="Pfam" id="PF13559">
    <property type="entry name" value="DUF4129"/>
    <property type="match status" value="1"/>
</dbReference>
<proteinExistence type="predicted"/>
<evidence type="ECO:0000313" key="4">
    <source>
        <dbReference type="EMBL" id="MBD8021087.1"/>
    </source>
</evidence>
<feature type="transmembrane region" description="Helical" evidence="2">
    <location>
        <begin position="58"/>
        <end position="75"/>
    </location>
</feature>
<keyword evidence="5" id="KW-1185">Reference proteome</keyword>
<dbReference type="InterPro" id="IPR025403">
    <property type="entry name" value="TgpA-like_C"/>
</dbReference>
<dbReference type="RefSeq" id="WP_191726498.1">
    <property type="nucleotide sequence ID" value="NZ_JACSPY010000009.1"/>
</dbReference>
<comment type="caution">
    <text evidence="4">The sequence shown here is derived from an EMBL/GenBank/DDBJ whole genome shotgun (WGS) entry which is preliminary data.</text>
</comment>
<evidence type="ECO:0000256" key="1">
    <source>
        <dbReference type="SAM" id="MobiDB-lite"/>
    </source>
</evidence>
<evidence type="ECO:0000313" key="5">
    <source>
        <dbReference type="Proteomes" id="UP000651517"/>
    </source>
</evidence>
<name>A0ABR8WW48_9MICO</name>